<dbReference type="EMBL" id="LSYV01000003">
    <property type="protein sequence ID" value="KXZ55770.1"/>
    <property type="molecule type" value="Genomic_DNA"/>
</dbReference>
<feature type="region of interest" description="Disordered" evidence="1">
    <location>
        <begin position="1"/>
        <end position="20"/>
    </location>
</feature>
<dbReference type="OrthoDB" id="541918at2759"/>
<evidence type="ECO:0000313" key="3">
    <source>
        <dbReference type="Proteomes" id="UP000075714"/>
    </source>
</evidence>
<evidence type="ECO:0000256" key="1">
    <source>
        <dbReference type="SAM" id="MobiDB-lite"/>
    </source>
</evidence>
<protein>
    <submittedName>
        <fullName evidence="2">Uncharacterized protein</fullName>
    </submittedName>
</protein>
<reference evidence="3" key="1">
    <citation type="journal article" date="2016" name="Nat. Commun.">
        <title>The Gonium pectorale genome demonstrates co-option of cell cycle regulation during the evolution of multicellularity.</title>
        <authorList>
            <person name="Hanschen E.R."/>
            <person name="Marriage T.N."/>
            <person name="Ferris P.J."/>
            <person name="Hamaji T."/>
            <person name="Toyoda A."/>
            <person name="Fujiyama A."/>
            <person name="Neme R."/>
            <person name="Noguchi H."/>
            <person name="Minakuchi Y."/>
            <person name="Suzuki M."/>
            <person name="Kawai-Toyooka H."/>
            <person name="Smith D.R."/>
            <person name="Sparks H."/>
            <person name="Anderson J."/>
            <person name="Bakaric R."/>
            <person name="Luria V."/>
            <person name="Karger A."/>
            <person name="Kirschner M.W."/>
            <person name="Durand P.M."/>
            <person name="Michod R.E."/>
            <person name="Nozaki H."/>
            <person name="Olson B.J."/>
        </authorList>
    </citation>
    <scope>NUCLEOTIDE SEQUENCE [LARGE SCALE GENOMIC DNA]</scope>
    <source>
        <strain evidence="3">NIES-2863</strain>
    </source>
</reference>
<feature type="region of interest" description="Disordered" evidence="1">
    <location>
        <begin position="147"/>
        <end position="167"/>
    </location>
</feature>
<dbReference type="Proteomes" id="UP000075714">
    <property type="component" value="Unassembled WGS sequence"/>
</dbReference>
<dbReference type="AlphaFoldDB" id="A0A150H2F1"/>
<name>A0A150H2F1_GONPE</name>
<accession>A0A150H2F1</accession>
<evidence type="ECO:0000313" key="2">
    <source>
        <dbReference type="EMBL" id="KXZ55770.1"/>
    </source>
</evidence>
<gene>
    <name evidence="2" type="ORF">GPECTOR_2g1320</name>
</gene>
<keyword evidence="3" id="KW-1185">Reference proteome</keyword>
<organism evidence="2 3">
    <name type="scientific">Gonium pectorale</name>
    <name type="common">Green alga</name>
    <dbReference type="NCBI Taxonomy" id="33097"/>
    <lineage>
        <taxon>Eukaryota</taxon>
        <taxon>Viridiplantae</taxon>
        <taxon>Chlorophyta</taxon>
        <taxon>core chlorophytes</taxon>
        <taxon>Chlorophyceae</taxon>
        <taxon>CS clade</taxon>
        <taxon>Chlamydomonadales</taxon>
        <taxon>Volvocaceae</taxon>
        <taxon>Gonium</taxon>
    </lineage>
</organism>
<comment type="caution">
    <text evidence="2">The sequence shown here is derived from an EMBL/GenBank/DDBJ whole genome shotgun (WGS) entry which is preliminary data.</text>
</comment>
<feature type="compositionally biased region" description="Low complexity" evidence="1">
    <location>
        <begin position="48"/>
        <end position="69"/>
    </location>
</feature>
<sequence>MEAQTPLELHNSFRRKPAHLPPPIAAAKFARLGELLRGPQHQHPPWTAQPAEAAAGEVPGPSASAAAAPSLGGDSGGLLALRAVPGVAALESQIGASWHTFLHLYTAQQLAACVRAAGETGLLLRPGRTPAAAAAVAAGAGEAAAAASGKGQRQDAEGSASGGSPERGLVQRSLDVLLERGGEELAAAGPQAILDVAYGLMRAGHTWPATWRTLGPLLAGARGQLEAGAGDGGRAAGGGSAAQEAAEVVGWLKEKRLM</sequence>
<proteinExistence type="predicted"/>
<feature type="region of interest" description="Disordered" evidence="1">
    <location>
        <begin position="38"/>
        <end position="69"/>
    </location>
</feature>